<organism evidence="2 3">
    <name type="scientific">Sphingomonas abaci</name>
    <dbReference type="NCBI Taxonomy" id="237611"/>
    <lineage>
        <taxon>Bacteria</taxon>
        <taxon>Pseudomonadati</taxon>
        <taxon>Pseudomonadota</taxon>
        <taxon>Alphaproteobacteria</taxon>
        <taxon>Sphingomonadales</taxon>
        <taxon>Sphingomonadaceae</taxon>
        <taxon>Sphingomonas</taxon>
    </lineage>
</organism>
<dbReference type="RefSeq" id="WP_184115464.1">
    <property type="nucleotide sequence ID" value="NZ_JACHNY010000005.1"/>
</dbReference>
<accession>A0A7W7AK57</accession>
<name>A0A7W7AK57_9SPHN</name>
<comment type="caution">
    <text evidence="2">The sequence shown here is derived from an EMBL/GenBank/DDBJ whole genome shotgun (WGS) entry which is preliminary data.</text>
</comment>
<feature type="region of interest" description="Disordered" evidence="1">
    <location>
        <begin position="1"/>
        <end position="21"/>
    </location>
</feature>
<evidence type="ECO:0000313" key="3">
    <source>
        <dbReference type="Proteomes" id="UP000574769"/>
    </source>
</evidence>
<evidence type="ECO:0000256" key="1">
    <source>
        <dbReference type="SAM" id="MobiDB-lite"/>
    </source>
</evidence>
<protein>
    <submittedName>
        <fullName evidence="2">Uncharacterized protein</fullName>
    </submittedName>
</protein>
<dbReference type="Proteomes" id="UP000574769">
    <property type="component" value="Unassembled WGS sequence"/>
</dbReference>
<dbReference type="EMBL" id="JACHNY010000005">
    <property type="protein sequence ID" value="MBB4618532.1"/>
    <property type="molecule type" value="Genomic_DNA"/>
</dbReference>
<dbReference type="AlphaFoldDB" id="A0A7W7AK57"/>
<gene>
    <name evidence="2" type="ORF">GGQ96_002675</name>
</gene>
<reference evidence="2 3" key="1">
    <citation type="submission" date="2020-08" db="EMBL/GenBank/DDBJ databases">
        <title>Genomic Encyclopedia of Type Strains, Phase IV (KMG-IV): sequencing the most valuable type-strain genomes for metagenomic binning, comparative biology and taxonomic classification.</title>
        <authorList>
            <person name="Goeker M."/>
        </authorList>
    </citation>
    <scope>NUCLEOTIDE SEQUENCE [LARGE SCALE GENOMIC DNA]</scope>
    <source>
        <strain evidence="2 3">DSM 15867</strain>
    </source>
</reference>
<sequence length="232" mass="26062">MRGFEKRQAEREAQKEREAEEWRSVRAKFRQKLEGAGAQLDPLFVEVRAHSPSSDGEWFTWWLRDDVVGNTVKVQNAIAANFITHVTLHSGRIAAPGESGTARMWLDAERAGSEELDAALMLTAMRATETVPELRWGKAVSTYREKLFRWSLDTLKAAAIDPYTLSSRRFLPRLLQTDREAREEGELVDLIAANLASFLLEWTPVRIEVLYSAAEASAGESSWHCAGVIDSA</sequence>
<proteinExistence type="predicted"/>
<keyword evidence="3" id="KW-1185">Reference proteome</keyword>
<evidence type="ECO:0000313" key="2">
    <source>
        <dbReference type="EMBL" id="MBB4618532.1"/>
    </source>
</evidence>